<dbReference type="Proteomes" id="UP000468717">
    <property type="component" value="Unassembled WGS sequence"/>
</dbReference>
<comment type="caution">
    <text evidence="2">The sequence shown here is derived from an EMBL/GenBank/DDBJ whole genome shotgun (WGS) entry which is preliminary data.</text>
</comment>
<sequence length="186" mass="19745">MRSWWVLALRGLAALAFGAITLAWPGVTVLSLLMVFAAYALLGGGVSVVGAFSNRKHGGDWWALLLLGICGLAVGILTIVYPLLTTFALIVMIGVNALVSGVFDIVLAIRLRKVIHGEWLLVLNAVISILFGILILVFPAAGTFALVWMIGVYALLTGILLLTLAWRAYKLKKDGAFGSHSGRSAA</sequence>
<organism evidence="2 3">
    <name type="scientific">Janthinobacterium violaceinigrum</name>
    <dbReference type="NCBI Taxonomy" id="2654252"/>
    <lineage>
        <taxon>Bacteria</taxon>
        <taxon>Pseudomonadati</taxon>
        <taxon>Pseudomonadota</taxon>
        <taxon>Betaproteobacteria</taxon>
        <taxon>Burkholderiales</taxon>
        <taxon>Oxalobacteraceae</taxon>
        <taxon>Janthinobacterium</taxon>
    </lineage>
</organism>
<dbReference type="InterPro" id="IPR005325">
    <property type="entry name" value="DUF308_memb"/>
</dbReference>
<reference evidence="2 3" key="1">
    <citation type="submission" date="2019-10" db="EMBL/GenBank/DDBJ databases">
        <title>Three novel species isolated from a subtropical stream in China.</title>
        <authorList>
            <person name="Lu H."/>
        </authorList>
    </citation>
    <scope>NUCLEOTIDE SEQUENCE [LARGE SCALE GENOMIC DNA]</scope>
    <source>
        <strain evidence="2 3">FT13W</strain>
    </source>
</reference>
<evidence type="ECO:0000313" key="2">
    <source>
        <dbReference type="EMBL" id="KAB8064795.1"/>
    </source>
</evidence>
<evidence type="ECO:0000256" key="1">
    <source>
        <dbReference type="SAM" id="Phobius"/>
    </source>
</evidence>
<feature type="transmembrane region" description="Helical" evidence="1">
    <location>
        <begin position="33"/>
        <end position="52"/>
    </location>
</feature>
<keyword evidence="1" id="KW-0472">Membrane</keyword>
<gene>
    <name evidence="2" type="ORF">GCN75_10825</name>
</gene>
<accession>A0A6I1I1K8</accession>
<proteinExistence type="predicted"/>
<dbReference type="PANTHER" id="PTHR34989">
    <property type="entry name" value="PROTEIN HDED"/>
    <property type="match status" value="1"/>
</dbReference>
<feature type="transmembrane region" description="Helical" evidence="1">
    <location>
        <begin position="144"/>
        <end position="166"/>
    </location>
</feature>
<dbReference type="InterPro" id="IPR052712">
    <property type="entry name" value="Acid_resist_chaperone_HdeD"/>
</dbReference>
<protein>
    <submittedName>
        <fullName evidence="2">HdeD family acid-resistance protein</fullName>
    </submittedName>
</protein>
<dbReference type="Pfam" id="PF03729">
    <property type="entry name" value="DUF308"/>
    <property type="match status" value="1"/>
</dbReference>
<keyword evidence="1" id="KW-1133">Transmembrane helix</keyword>
<dbReference type="GO" id="GO:0005886">
    <property type="term" value="C:plasma membrane"/>
    <property type="evidence" value="ECO:0007669"/>
    <property type="project" value="TreeGrafter"/>
</dbReference>
<dbReference type="AlphaFoldDB" id="A0A6I1I1K8"/>
<feature type="transmembrane region" description="Helical" evidence="1">
    <location>
        <begin position="87"/>
        <end position="107"/>
    </location>
</feature>
<feature type="transmembrane region" description="Helical" evidence="1">
    <location>
        <begin position="119"/>
        <end position="138"/>
    </location>
</feature>
<keyword evidence="1" id="KW-0812">Transmembrane</keyword>
<keyword evidence="3" id="KW-1185">Reference proteome</keyword>
<dbReference type="RefSeq" id="WP_152282540.1">
    <property type="nucleotide sequence ID" value="NZ_WFLI01000010.1"/>
</dbReference>
<dbReference type="PANTHER" id="PTHR34989:SF1">
    <property type="entry name" value="PROTEIN HDED"/>
    <property type="match status" value="1"/>
</dbReference>
<dbReference type="EMBL" id="WFLI01000010">
    <property type="protein sequence ID" value="KAB8064795.1"/>
    <property type="molecule type" value="Genomic_DNA"/>
</dbReference>
<feature type="transmembrane region" description="Helical" evidence="1">
    <location>
        <begin position="61"/>
        <end position="81"/>
    </location>
</feature>
<name>A0A6I1I1K8_9BURK</name>
<evidence type="ECO:0000313" key="3">
    <source>
        <dbReference type="Proteomes" id="UP000468717"/>
    </source>
</evidence>